<accession>A0ABW3PKG5</accession>
<dbReference type="EMBL" id="JBHTLH010000015">
    <property type="protein sequence ID" value="MFD1124813.1"/>
    <property type="molecule type" value="Genomic_DNA"/>
</dbReference>
<dbReference type="Proteomes" id="UP001597156">
    <property type="component" value="Unassembled WGS sequence"/>
</dbReference>
<keyword evidence="1" id="KW-1277">Toxin-antitoxin system</keyword>
<dbReference type="InterPro" id="IPR004386">
    <property type="entry name" value="Toxin_YafQ-like"/>
</dbReference>
<evidence type="ECO:0000256" key="1">
    <source>
        <dbReference type="ARBA" id="ARBA00022649"/>
    </source>
</evidence>
<evidence type="ECO:0000313" key="2">
    <source>
        <dbReference type="EMBL" id="MFD1124813.1"/>
    </source>
</evidence>
<sequence length="118" mass="13757">MTKLRFKPRATFNADLKRLSCLDKTIIDEVRAAVDLLLEQQKLPPEFEDHELKRRLSGYNEFHLRDTPKGQEPNEINDVLVVYRIDEDELVLIGIRVGSHARLFPGQACAKEYHRNDK</sequence>
<dbReference type="SUPFAM" id="SSF143011">
    <property type="entry name" value="RelE-like"/>
    <property type="match status" value="1"/>
</dbReference>
<proteinExistence type="predicted"/>
<organism evidence="2 3">
    <name type="scientific">Lentilactobacillus raoultii</name>
    <dbReference type="NCBI Taxonomy" id="1987503"/>
    <lineage>
        <taxon>Bacteria</taxon>
        <taxon>Bacillati</taxon>
        <taxon>Bacillota</taxon>
        <taxon>Bacilli</taxon>
        <taxon>Lactobacillales</taxon>
        <taxon>Lactobacillaceae</taxon>
        <taxon>Lentilactobacillus</taxon>
    </lineage>
</organism>
<protein>
    <submittedName>
        <fullName evidence="2">Type II toxin-antitoxin system YafQ family toxin</fullName>
    </submittedName>
</protein>
<reference evidence="3" key="1">
    <citation type="journal article" date="2019" name="Int. J. Syst. Evol. Microbiol.">
        <title>The Global Catalogue of Microorganisms (GCM) 10K type strain sequencing project: providing services to taxonomists for standard genome sequencing and annotation.</title>
        <authorList>
            <consortium name="The Broad Institute Genomics Platform"/>
            <consortium name="The Broad Institute Genome Sequencing Center for Infectious Disease"/>
            <person name="Wu L."/>
            <person name="Ma J."/>
        </authorList>
    </citation>
    <scope>NUCLEOTIDE SEQUENCE [LARGE SCALE GENOMIC DNA]</scope>
    <source>
        <strain evidence="3">CCUG 71848</strain>
    </source>
</reference>
<dbReference type="InterPro" id="IPR035093">
    <property type="entry name" value="RelE/ParE_toxin_dom_sf"/>
</dbReference>
<gene>
    <name evidence="2" type="ORF">ACFQ22_05460</name>
</gene>
<name>A0ABW3PKG5_9LACO</name>
<dbReference type="PANTHER" id="PTHR40588:SF1">
    <property type="entry name" value="MRNA INTERFERASE TOXIN YAFQ"/>
    <property type="match status" value="1"/>
</dbReference>
<evidence type="ECO:0000313" key="3">
    <source>
        <dbReference type="Proteomes" id="UP001597156"/>
    </source>
</evidence>
<keyword evidence="3" id="KW-1185">Reference proteome</keyword>
<dbReference type="InterPro" id="IPR007712">
    <property type="entry name" value="RelE/ParE_toxin"/>
</dbReference>
<dbReference type="PANTHER" id="PTHR40588">
    <property type="entry name" value="MRNA INTERFERASE TOXIN YAFQ"/>
    <property type="match status" value="1"/>
</dbReference>
<comment type="caution">
    <text evidence="2">The sequence shown here is derived from an EMBL/GenBank/DDBJ whole genome shotgun (WGS) entry which is preliminary data.</text>
</comment>
<dbReference type="NCBIfam" id="TIGR02385">
    <property type="entry name" value="RelE_StbE"/>
    <property type="match status" value="1"/>
</dbReference>
<dbReference type="RefSeq" id="WP_121977588.1">
    <property type="nucleotide sequence ID" value="NZ_JBHTLH010000015.1"/>
</dbReference>
<dbReference type="Pfam" id="PF15738">
    <property type="entry name" value="YafQ_toxin"/>
    <property type="match status" value="1"/>
</dbReference>
<dbReference type="Gene3D" id="3.30.2310.20">
    <property type="entry name" value="RelE-like"/>
    <property type="match status" value="1"/>
</dbReference>